<name>A0A9W7CML0_9STRA</name>
<keyword evidence="3" id="KW-1185">Reference proteome</keyword>
<proteinExistence type="predicted"/>
<evidence type="ECO:0000256" key="1">
    <source>
        <dbReference type="SAM" id="MobiDB-lite"/>
    </source>
</evidence>
<dbReference type="AlphaFoldDB" id="A0A9W7CML0"/>
<organism evidence="2 3">
    <name type="scientific">Phytophthora lilii</name>
    <dbReference type="NCBI Taxonomy" id="2077276"/>
    <lineage>
        <taxon>Eukaryota</taxon>
        <taxon>Sar</taxon>
        <taxon>Stramenopiles</taxon>
        <taxon>Oomycota</taxon>
        <taxon>Peronosporomycetes</taxon>
        <taxon>Peronosporales</taxon>
        <taxon>Peronosporaceae</taxon>
        <taxon>Phytophthora</taxon>
    </lineage>
</organism>
<feature type="region of interest" description="Disordered" evidence="1">
    <location>
        <begin position="177"/>
        <end position="222"/>
    </location>
</feature>
<feature type="region of interest" description="Disordered" evidence="1">
    <location>
        <begin position="105"/>
        <end position="136"/>
    </location>
</feature>
<reference evidence="2" key="1">
    <citation type="submission" date="2023-04" db="EMBL/GenBank/DDBJ databases">
        <title>Phytophthora lilii NBRC 32176.</title>
        <authorList>
            <person name="Ichikawa N."/>
            <person name="Sato H."/>
            <person name="Tonouchi N."/>
        </authorList>
    </citation>
    <scope>NUCLEOTIDE SEQUENCE</scope>
    <source>
        <strain evidence="2">NBRC 32176</strain>
    </source>
</reference>
<dbReference type="EMBL" id="BSXW01001137">
    <property type="protein sequence ID" value="GMF33993.1"/>
    <property type="molecule type" value="Genomic_DNA"/>
</dbReference>
<comment type="caution">
    <text evidence="2">The sequence shown here is derived from an EMBL/GenBank/DDBJ whole genome shotgun (WGS) entry which is preliminary data.</text>
</comment>
<feature type="compositionally biased region" description="Low complexity" evidence="1">
    <location>
        <begin position="177"/>
        <end position="195"/>
    </location>
</feature>
<gene>
    <name evidence="2" type="ORF">Plil01_001447500</name>
</gene>
<dbReference type="OrthoDB" id="66085at2759"/>
<evidence type="ECO:0000313" key="2">
    <source>
        <dbReference type="EMBL" id="GMF33993.1"/>
    </source>
</evidence>
<protein>
    <submittedName>
        <fullName evidence="2">Unnamed protein product</fullName>
    </submittedName>
</protein>
<feature type="compositionally biased region" description="Polar residues" evidence="1">
    <location>
        <begin position="105"/>
        <end position="114"/>
    </location>
</feature>
<evidence type="ECO:0000313" key="3">
    <source>
        <dbReference type="Proteomes" id="UP001165083"/>
    </source>
</evidence>
<accession>A0A9W7CML0</accession>
<dbReference type="Proteomes" id="UP001165083">
    <property type="component" value="Unassembled WGS sequence"/>
</dbReference>
<sequence length="316" mass="35571">MSVASPSKHEAVSPVAKLQLELPPALAHEMQSTGRCSFDAQGRFSAFEHALAGEASLSASPRERDIRRLKPSYRSPRDTDRYPPFATAAAKSAVAARLILATQAAQQNSPTTRTPYRAPSDHEFREPTSPIKWAPQANGRDFRTKFVLPSNQDIRRRTARDQEGFFGAAPGEDVLSLPLSPPFQQQLQRQEQQQLATKAETARSPPKSPGKPEFTSRVSHTSRKSANKALRLEIILDQEGLLPQLQEIRQHRYRDEVREPFPCEVWHQRLVIVDYLVAHEYCLHLFCCQFMLQTTSPVPFLATFRPASPLQPMSPK</sequence>